<dbReference type="EMBL" id="CP077715">
    <property type="protein sequence ID" value="QXJ32056.1"/>
    <property type="molecule type" value="Genomic_DNA"/>
</dbReference>
<accession>A0A8F5GWJ2</accession>
<dbReference type="Proteomes" id="UP000693941">
    <property type="component" value="Chromosome"/>
</dbReference>
<proteinExistence type="predicted"/>
<dbReference type="GeneID" id="65560190"/>
<dbReference type="RefSeq" id="WP_218260508.1">
    <property type="nucleotide sequence ID" value="NZ_CP077715.1"/>
</dbReference>
<gene>
    <name evidence="1" type="ORF">J5U21_01707</name>
</gene>
<name>A0A8F5GWJ2_9CREN</name>
<reference evidence="1" key="1">
    <citation type="journal article" date="2021" name="Environ. Microbiol.">
        <title>New insights into the diversity and evolution of the archaeal mobilome from three complete genomes of Saccharolobus shibatae.</title>
        <authorList>
            <person name="Medvedeva S."/>
            <person name="Brandt D."/>
            <person name="Cvirkaite-Krupovic V."/>
            <person name="Liu Y."/>
            <person name="Severinov K."/>
            <person name="Ishino S."/>
            <person name="Ishino Y."/>
            <person name="Prangishvili D."/>
            <person name="Kalinowski J."/>
            <person name="Krupovic M."/>
        </authorList>
    </citation>
    <scope>NUCLEOTIDE SEQUENCE</scope>
    <source>
        <strain evidence="1">BEU9</strain>
    </source>
</reference>
<protein>
    <submittedName>
        <fullName evidence="1">Uncharacterized protein</fullName>
    </submittedName>
</protein>
<sequence>MLREIKDAIMSYLESNAYYPENLHPKLNWFIRMGKWIIVNYLQVDRRGRRVYEIYAYFKLTRRGEMILKGEYWIEKRSGRTKWLGDPLYDRKIMHDCVKVKDKFLC</sequence>
<organism evidence="1 2">
    <name type="scientific">Saccharolobus shibatae</name>
    <dbReference type="NCBI Taxonomy" id="2286"/>
    <lineage>
        <taxon>Archaea</taxon>
        <taxon>Thermoproteota</taxon>
        <taxon>Thermoprotei</taxon>
        <taxon>Sulfolobales</taxon>
        <taxon>Sulfolobaceae</taxon>
        <taxon>Saccharolobus</taxon>
    </lineage>
</organism>
<evidence type="ECO:0000313" key="2">
    <source>
        <dbReference type="Proteomes" id="UP000693941"/>
    </source>
</evidence>
<dbReference type="AlphaFoldDB" id="A0A8F5GWJ2"/>
<evidence type="ECO:0000313" key="1">
    <source>
        <dbReference type="EMBL" id="QXJ32056.1"/>
    </source>
</evidence>